<evidence type="ECO:0000256" key="1">
    <source>
        <dbReference type="ARBA" id="ARBA00007169"/>
    </source>
</evidence>
<dbReference type="Gene3D" id="3.40.50.1820">
    <property type="entry name" value="alpha/beta hydrolase"/>
    <property type="match status" value="1"/>
</dbReference>
<comment type="caution">
    <text evidence="3">The sequence shown here is derived from an EMBL/GenBank/DDBJ whole genome shotgun (WGS) entry which is preliminary data.</text>
</comment>
<feature type="domain" description="Thioesterase" evidence="2">
    <location>
        <begin position="22"/>
        <end position="234"/>
    </location>
</feature>
<dbReference type="SUPFAM" id="SSF53474">
    <property type="entry name" value="alpha/beta-Hydrolases"/>
    <property type="match status" value="1"/>
</dbReference>
<dbReference type="GO" id="GO:0008610">
    <property type="term" value="P:lipid biosynthetic process"/>
    <property type="evidence" value="ECO:0007669"/>
    <property type="project" value="TreeGrafter"/>
</dbReference>
<dbReference type="Pfam" id="PF00975">
    <property type="entry name" value="Thioesterase"/>
    <property type="match status" value="1"/>
</dbReference>
<dbReference type="InterPro" id="IPR001031">
    <property type="entry name" value="Thioesterase"/>
</dbReference>
<dbReference type="EMBL" id="JABJWZ010000022">
    <property type="protein sequence ID" value="MBB1252646.1"/>
    <property type="molecule type" value="Genomic_DNA"/>
</dbReference>
<gene>
    <name evidence="3" type="ORF">H3146_04580</name>
</gene>
<evidence type="ECO:0000259" key="2">
    <source>
        <dbReference type="Pfam" id="PF00975"/>
    </source>
</evidence>
<name>A0A7W3WHU7_9ACTN</name>
<proteinExistence type="inferred from homology"/>
<evidence type="ECO:0000313" key="4">
    <source>
        <dbReference type="Proteomes" id="UP000525686"/>
    </source>
</evidence>
<protein>
    <submittedName>
        <fullName evidence="3">Thioesterase</fullName>
    </submittedName>
</protein>
<sequence length="263" mass="29161">MSSEPPNPWLRRYFPRPGAGRRVVFFPHGGGSASFYRPLVRELPDGVEGVVVQYPGREDRIGDPCRTDMPGLVEPLAEALTELDDKPVWFFGHSMGASVAHEVTRLLGRAGEAVPERLVVSGRPGPSRQRPDDKHLDDERLWADVCQLGGTDPQLLQIPGVREMTLPVLRADYRLVGTYRPEPGRHLSVPVSVCYGTEDPEVDTADAAAWAEVTSAHTELVRFPGGHFYLRGTARAEFTHWLARRLHGRSQHPHADTAGRNRG</sequence>
<dbReference type="AlphaFoldDB" id="A0A7W3WHU7"/>
<dbReference type="RefSeq" id="WP_181353557.1">
    <property type="nucleotide sequence ID" value="NZ_JABJWZ010000022.1"/>
</dbReference>
<evidence type="ECO:0000313" key="3">
    <source>
        <dbReference type="EMBL" id="MBB1252646.1"/>
    </source>
</evidence>
<comment type="similarity">
    <text evidence="1">Belongs to the thioesterase family.</text>
</comment>
<dbReference type="PANTHER" id="PTHR11487:SF0">
    <property type="entry name" value="S-ACYL FATTY ACID SYNTHASE THIOESTERASE, MEDIUM CHAIN"/>
    <property type="match status" value="1"/>
</dbReference>
<dbReference type="Proteomes" id="UP000525686">
    <property type="component" value="Unassembled WGS sequence"/>
</dbReference>
<reference evidence="4" key="1">
    <citation type="submission" date="2020-05" db="EMBL/GenBank/DDBJ databases">
        <title>Classification of alakaliphilic streptomycetes isolated from an alkaline soil next to Lonar Crater, India and a proposal for the recognition of Streptomyces alkaliterrae sp. nov.</title>
        <authorList>
            <person name="Golinska P."/>
        </authorList>
    </citation>
    <scope>NUCLEOTIDE SEQUENCE [LARGE SCALE GENOMIC DNA]</scope>
    <source>
        <strain evidence="4">OF3</strain>
    </source>
</reference>
<dbReference type="InterPro" id="IPR029058">
    <property type="entry name" value="AB_hydrolase_fold"/>
</dbReference>
<dbReference type="InterPro" id="IPR012223">
    <property type="entry name" value="TEII"/>
</dbReference>
<accession>A0A7W3WHU7</accession>
<organism evidence="3 4">
    <name type="scientific">Streptomyces alkaliterrae</name>
    <dbReference type="NCBI Taxonomy" id="2213162"/>
    <lineage>
        <taxon>Bacteria</taxon>
        <taxon>Bacillati</taxon>
        <taxon>Actinomycetota</taxon>
        <taxon>Actinomycetes</taxon>
        <taxon>Kitasatosporales</taxon>
        <taxon>Streptomycetaceae</taxon>
        <taxon>Streptomyces</taxon>
    </lineage>
</organism>
<dbReference type="PANTHER" id="PTHR11487">
    <property type="entry name" value="THIOESTERASE"/>
    <property type="match status" value="1"/>
</dbReference>